<keyword evidence="3" id="KW-0966">Cell projection</keyword>
<feature type="transmembrane region" description="Helical" evidence="1">
    <location>
        <begin position="40"/>
        <end position="58"/>
    </location>
</feature>
<protein>
    <submittedName>
        <fullName evidence="3">Putative Flagellin, Flp1-like, domain</fullName>
    </submittedName>
</protein>
<keyword evidence="1" id="KW-1133">Transmembrane helix</keyword>
<dbReference type="AlphaFoldDB" id="A0A1M5ZNY0"/>
<proteinExistence type="predicted"/>
<accession>A0A1M5ZNY0</accession>
<keyword evidence="4" id="KW-1185">Reference proteome</keyword>
<sequence>MKKVMENAKMKLAIAKAVASNRLACRNLDASLADDNAGMGTIEIVLIIVVLIGLVLVFKENINGVLETVFGTIDSGVSQAATY</sequence>
<dbReference type="GeneID" id="89507916"/>
<keyword evidence="3" id="KW-0282">Flagellum</keyword>
<keyword evidence="1" id="KW-0472">Membrane</keyword>
<dbReference type="Pfam" id="PF16982">
    <property type="entry name" value="Flp1_like"/>
    <property type="match status" value="1"/>
</dbReference>
<evidence type="ECO:0000256" key="1">
    <source>
        <dbReference type="SAM" id="Phobius"/>
    </source>
</evidence>
<dbReference type="RefSeq" id="WP_278308447.1">
    <property type="nucleotide sequence ID" value="NZ_FQXK01000021.1"/>
</dbReference>
<organism evidence="3 4">
    <name type="scientific">Butyrivibrio fibrisolvens DSM 3071</name>
    <dbReference type="NCBI Taxonomy" id="1121131"/>
    <lineage>
        <taxon>Bacteria</taxon>
        <taxon>Bacillati</taxon>
        <taxon>Bacillota</taxon>
        <taxon>Clostridia</taxon>
        <taxon>Lachnospirales</taxon>
        <taxon>Lachnospiraceae</taxon>
        <taxon>Butyrivibrio</taxon>
    </lineage>
</organism>
<name>A0A1M5ZNY0_BUTFI</name>
<reference evidence="4" key="1">
    <citation type="submission" date="2016-11" db="EMBL/GenBank/DDBJ databases">
        <authorList>
            <person name="Varghese N."/>
            <person name="Submissions S."/>
        </authorList>
    </citation>
    <scope>NUCLEOTIDE SEQUENCE [LARGE SCALE GENOMIC DNA]</scope>
    <source>
        <strain evidence="4">DSM 3071</strain>
    </source>
</reference>
<gene>
    <name evidence="3" type="ORF">SAMN02745229_02488</name>
</gene>
<dbReference type="Proteomes" id="UP000184278">
    <property type="component" value="Unassembled WGS sequence"/>
</dbReference>
<evidence type="ECO:0000313" key="3">
    <source>
        <dbReference type="EMBL" id="SHI25912.1"/>
    </source>
</evidence>
<feature type="domain" description="Putative Flagellin Flp1-like" evidence="2">
    <location>
        <begin position="33"/>
        <end position="77"/>
    </location>
</feature>
<dbReference type="STRING" id="1121131.SAMN02745229_02488"/>
<keyword evidence="1" id="KW-0812">Transmembrane</keyword>
<keyword evidence="3" id="KW-0969">Cilium</keyword>
<evidence type="ECO:0000313" key="4">
    <source>
        <dbReference type="Proteomes" id="UP000184278"/>
    </source>
</evidence>
<evidence type="ECO:0000259" key="2">
    <source>
        <dbReference type="Pfam" id="PF16982"/>
    </source>
</evidence>
<dbReference type="EMBL" id="FQXK01000021">
    <property type="protein sequence ID" value="SHI25912.1"/>
    <property type="molecule type" value="Genomic_DNA"/>
</dbReference>
<dbReference type="InterPro" id="IPR031564">
    <property type="entry name" value="Flp1-like"/>
</dbReference>